<dbReference type="InterPro" id="IPR013087">
    <property type="entry name" value="Znf_C2H2_type"/>
</dbReference>
<evidence type="ECO:0000313" key="10">
    <source>
        <dbReference type="EMBL" id="KAG7446684.1"/>
    </source>
</evidence>
<dbReference type="Pfam" id="PF00172">
    <property type="entry name" value="Zn_clus"/>
    <property type="match status" value="1"/>
</dbReference>
<dbReference type="CDD" id="cd00067">
    <property type="entry name" value="GAL4"/>
    <property type="match status" value="1"/>
</dbReference>
<name>A0A9P7VV28_9AGAR</name>
<dbReference type="PANTHER" id="PTHR47660">
    <property type="entry name" value="TRANSCRIPTION FACTOR WITH C2H2 AND ZN(2)-CYS(6) DNA BINDING DOMAIN (EUROFUNG)-RELATED-RELATED"/>
    <property type="match status" value="1"/>
</dbReference>
<dbReference type="SUPFAM" id="SSF57701">
    <property type="entry name" value="Zn2/Cys6 DNA-binding domain"/>
    <property type="match status" value="1"/>
</dbReference>
<sequence length="742" mass="82775">MNHSPNSSASVELKANGDVSRIRSHRGNAPTLPQTKYCPLCPAKFTRTTHLSRHIRSHTNERAHKCILCGAEFTRSDLLTRHKKTCGDPLKAHRSRRKSCQACVESKVKCDLQYPCSKCVSRGKKCVFINDPAVTRYKQSCAKKRLSQTRDCSQGIGVSVESAAGPQPSPTCSFDSLSSPSEIDDVSPILSHPAAASEFGKLGMSSHSSPQPAIYNPATDDGGVSQLYGSEQDIEKMFSGNGLDSLLEQFSFSDQDATNPEQVPSGLPWLGGEGSGSEGIYPFALMQTMPSVSIPPSSDFSSPSDAVPTDSPISSEDHPHSTEVSTGMKILDTEKEQYLYLFFSAFCTQLPLVHPETWMAEDKPSVLVRAMQACGALFVTTRRAINFINETLSSTRDILIQQFTKAACNSKEQDYLILAVVLLQTIGLFHQRAEFRVSSNVYHGMLVMMIRKTGSITRSRSWAVSDLNDSIALEQTWHEWAQHETVKRALLLSYLHDCCHSVFFSIRPSFQTAEFDINLPCDEALWKAQSAREWYELLQNPSAYGTGTNRLYGVGMQQALANLGEIRLGASHTSLNPFSQFILIHTILQSIYESHLCSEVPASSPAPTPDGEGRQGSHFATQCTLHNWIQMWNHCPDMIKHEGDSDELPFAFNALPFYWLAQVLLLAIQEGGTEWIESMTAENRFHLIKEWLDRIRFFLRQNHEITPNLWDDLMAIRRQVSQVETHQLADHPNGLLAFFPEH</sequence>
<evidence type="ECO:0000256" key="1">
    <source>
        <dbReference type="ARBA" id="ARBA00022723"/>
    </source>
</evidence>
<keyword evidence="11" id="KW-1185">Reference proteome</keyword>
<evidence type="ECO:0000256" key="6">
    <source>
        <dbReference type="PROSITE-ProRule" id="PRU00042"/>
    </source>
</evidence>
<proteinExistence type="predicted"/>
<accession>A0A9P7VV28</accession>
<keyword evidence="4" id="KW-0804">Transcription</keyword>
<keyword evidence="1" id="KW-0479">Metal-binding</keyword>
<evidence type="ECO:0000256" key="7">
    <source>
        <dbReference type="SAM" id="MobiDB-lite"/>
    </source>
</evidence>
<dbReference type="InterPro" id="IPR036236">
    <property type="entry name" value="Znf_C2H2_sf"/>
</dbReference>
<keyword evidence="2" id="KW-0862">Zinc</keyword>
<dbReference type="EMBL" id="MU250534">
    <property type="protein sequence ID" value="KAG7446684.1"/>
    <property type="molecule type" value="Genomic_DNA"/>
</dbReference>
<dbReference type="GO" id="GO:0000981">
    <property type="term" value="F:DNA-binding transcription factor activity, RNA polymerase II-specific"/>
    <property type="evidence" value="ECO:0007669"/>
    <property type="project" value="InterPro"/>
</dbReference>
<keyword evidence="6" id="KW-0863">Zinc-finger</keyword>
<dbReference type="Pfam" id="PF04082">
    <property type="entry name" value="Fungal_trans"/>
    <property type="match status" value="1"/>
</dbReference>
<dbReference type="PROSITE" id="PS50048">
    <property type="entry name" value="ZN2_CY6_FUNGAL_2"/>
    <property type="match status" value="1"/>
</dbReference>
<dbReference type="PROSITE" id="PS50157">
    <property type="entry name" value="ZINC_FINGER_C2H2_2"/>
    <property type="match status" value="2"/>
</dbReference>
<feature type="compositionally biased region" description="Polar residues" evidence="7">
    <location>
        <begin position="170"/>
        <end position="181"/>
    </location>
</feature>
<protein>
    <submittedName>
        <fullName evidence="10">Uncharacterized protein</fullName>
    </submittedName>
</protein>
<dbReference type="SMART" id="SM00066">
    <property type="entry name" value="GAL4"/>
    <property type="match status" value="1"/>
</dbReference>
<keyword evidence="5" id="KW-0539">Nucleus</keyword>
<evidence type="ECO:0000259" key="8">
    <source>
        <dbReference type="PROSITE" id="PS50048"/>
    </source>
</evidence>
<dbReference type="GO" id="GO:0008270">
    <property type="term" value="F:zinc ion binding"/>
    <property type="evidence" value="ECO:0007669"/>
    <property type="project" value="UniProtKB-KW"/>
</dbReference>
<evidence type="ECO:0000256" key="3">
    <source>
        <dbReference type="ARBA" id="ARBA00023015"/>
    </source>
</evidence>
<dbReference type="CDD" id="cd12148">
    <property type="entry name" value="fungal_TF_MHR"/>
    <property type="match status" value="1"/>
</dbReference>
<dbReference type="GO" id="GO:0003677">
    <property type="term" value="F:DNA binding"/>
    <property type="evidence" value="ECO:0007669"/>
    <property type="project" value="InterPro"/>
</dbReference>
<dbReference type="Gene3D" id="3.30.160.60">
    <property type="entry name" value="Classic Zinc Finger"/>
    <property type="match status" value="2"/>
</dbReference>
<feature type="domain" description="Zn(2)-C6 fungal-type" evidence="8">
    <location>
        <begin position="99"/>
        <end position="128"/>
    </location>
</feature>
<evidence type="ECO:0000259" key="9">
    <source>
        <dbReference type="PROSITE" id="PS50157"/>
    </source>
</evidence>
<dbReference type="GeneID" id="66105501"/>
<dbReference type="OrthoDB" id="1405595at2759"/>
<dbReference type="Gene3D" id="4.10.240.10">
    <property type="entry name" value="Zn(2)-C6 fungal-type DNA-binding domain"/>
    <property type="match status" value="1"/>
</dbReference>
<dbReference type="InterPro" id="IPR007219">
    <property type="entry name" value="XnlR_reg_dom"/>
</dbReference>
<feature type="region of interest" description="Disordered" evidence="7">
    <location>
        <begin position="201"/>
        <end position="226"/>
    </location>
</feature>
<evidence type="ECO:0000256" key="2">
    <source>
        <dbReference type="ARBA" id="ARBA00022833"/>
    </source>
</evidence>
<dbReference type="PROSITE" id="PS00028">
    <property type="entry name" value="ZINC_FINGER_C2H2_1"/>
    <property type="match status" value="1"/>
</dbReference>
<dbReference type="SUPFAM" id="SSF57667">
    <property type="entry name" value="beta-beta-alpha zinc fingers"/>
    <property type="match status" value="1"/>
</dbReference>
<dbReference type="InterPro" id="IPR036864">
    <property type="entry name" value="Zn2-C6_fun-type_DNA-bd_sf"/>
</dbReference>
<gene>
    <name evidence="10" type="ORF">BT62DRAFT_895160</name>
</gene>
<feature type="region of interest" description="Disordered" evidence="7">
    <location>
        <begin position="294"/>
        <end position="324"/>
    </location>
</feature>
<feature type="compositionally biased region" description="Low complexity" evidence="7">
    <location>
        <begin position="294"/>
        <end position="308"/>
    </location>
</feature>
<feature type="region of interest" description="Disordered" evidence="7">
    <location>
        <begin position="159"/>
        <end position="187"/>
    </location>
</feature>
<dbReference type="RefSeq" id="XP_043040184.1">
    <property type="nucleotide sequence ID" value="XM_043183204.1"/>
</dbReference>
<organism evidence="10 11">
    <name type="scientific">Guyanagaster necrorhizus</name>
    <dbReference type="NCBI Taxonomy" id="856835"/>
    <lineage>
        <taxon>Eukaryota</taxon>
        <taxon>Fungi</taxon>
        <taxon>Dikarya</taxon>
        <taxon>Basidiomycota</taxon>
        <taxon>Agaricomycotina</taxon>
        <taxon>Agaricomycetes</taxon>
        <taxon>Agaricomycetidae</taxon>
        <taxon>Agaricales</taxon>
        <taxon>Marasmiineae</taxon>
        <taxon>Physalacriaceae</taxon>
        <taxon>Guyanagaster</taxon>
    </lineage>
</organism>
<feature type="domain" description="C2H2-type" evidence="9">
    <location>
        <begin position="64"/>
        <end position="98"/>
    </location>
</feature>
<comment type="caution">
    <text evidence="10">The sequence shown here is derived from an EMBL/GenBank/DDBJ whole genome shotgun (WGS) entry which is preliminary data.</text>
</comment>
<evidence type="ECO:0000313" key="11">
    <source>
        <dbReference type="Proteomes" id="UP000812287"/>
    </source>
</evidence>
<dbReference type="Proteomes" id="UP000812287">
    <property type="component" value="Unassembled WGS sequence"/>
</dbReference>
<dbReference type="AlphaFoldDB" id="A0A9P7VV28"/>
<evidence type="ECO:0000256" key="5">
    <source>
        <dbReference type="ARBA" id="ARBA00023242"/>
    </source>
</evidence>
<dbReference type="GO" id="GO:0006351">
    <property type="term" value="P:DNA-templated transcription"/>
    <property type="evidence" value="ECO:0007669"/>
    <property type="project" value="InterPro"/>
</dbReference>
<keyword evidence="3" id="KW-0805">Transcription regulation</keyword>
<feature type="domain" description="C2H2-type" evidence="9">
    <location>
        <begin position="36"/>
        <end position="63"/>
    </location>
</feature>
<dbReference type="SMART" id="SM00355">
    <property type="entry name" value="ZnF_C2H2"/>
    <property type="match status" value="2"/>
</dbReference>
<evidence type="ECO:0000256" key="4">
    <source>
        <dbReference type="ARBA" id="ARBA00023163"/>
    </source>
</evidence>
<reference evidence="10" key="1">
    <citation type="submission" date="2020-11" db="EMBL/GenBank/DDBJ databases">
        <title>Adaptations for nitrogen fixation in a non-lichenized fungal sporocarp promotes dispersal by wood-feeding termites.</title>
        <authorList>
            <consortium name="DOE Joint Genome Institute"/>
            <person name="Koch R.A."/>
            <person name="Yoon G."/>
            <person name="Arayal U."/>
            <person name="Lail K."/>
            <person name="Amirebrahimi M."/>
            <person name="Labutti K."/>
            <person name="Lipzen A."/>
            <person name="Riley R."/>
            <person name="Barry K."/>
            <person name="Henrissat B."/>
            <person name="Grigoriev I.V."/>
            <person name="Herr J.R."/>
            <person name="Aime M.C."/>
        </authorList>
    </citation>
    <scope>NUCLEOTIDE SEQUENCE</scope>
    <source>
        <strain evidence="10">MCA 3950</strain>
    </source>
</reference>
<dbReference type="InterPro" id="IPR001138">
    <property type="entry name" value="Zn2Cys6_DnaBD"/>
</dbReference>